<comment type="similarity">
    <text evidence="1">Belongs to the GST superfamily. Zeta family.</text>
</comment>
<dbReference type="PANTHER" id="PTHR42673">
    <property type="entry name" value="MALEYLACETOACETATE ISOMERASE"/>
    <property type="match status" value="1"/>
</dbReference>
<keyword evidence="6" id="KW-1185">Reference proteome</keyword>
<dbReference type="OrthoDB" id="509852at2"/>
<dbReference type="AlphaFoldDB" id="A0A3S0RTM0"/>
<evidence type="ECO:0000313" key="6">
    <source>
        <dbReference type="Proteomes" id="UP000267077"/>
    </source>
</evidence>
<dbReference type="SFLD" id="SFLDG00358">
    <property type="entry name" value="Main_(cytGST)"/>
    <property type="match status" value="1"/>
</dbReference>
<keyword evidence="5" id="KW-0413">Isomerase</keyword>
<gene>
    <name evidence="5" type="primary">maiA</name>
    <name evidence="5" type="ORF">EKH79_09765</name>
</gene>
<protein>
    <submittedName>
        <fullName evidence="5">Maleylacetoacetate isomerase</fullName>
        <ecNumber evidence="5">5.2.1.2</ecNumber>
    </submittedName>
</protein>
<dbReference type="EC" id="5.2.1.2" evidence="5"/>
<dbReference type="GO" id="GO:0005737">
    <property type="term" value="C:cytoplasm"/>
    <property type="evidence" value="ECO:0007669"/>
    <property type="project" value="InterPro"/>
</dbReference>
<dbReference type="FunFam" id="3.40.30.10:FF:000293">
    <property type="entry name" value="Maleylacetoacetate isomerase MaiA"/>
    <property type="match status" value="1"/>
</dbReference>
<sequence length="236" mass="25757">MASGLVLYSYWRSSAAFRVRIALNLKGLRYETRAVHLVRDGGEQHGAAYVAVNPQELVPTLVDGHVVLPQSMAIIEYLDEKHPQPPLLPADAAGRARVRALSQLIACDIHPIGNLRVLQQIGSQFGADDAQKAEWMRHWVVAGFQALETMLAHSKDTGHFCHGNTPTMADACLVPQVYNARRWKVPLGDYPTILRIDAVCAGLDAFHEATPERQPDAPHSSEPSAFSLSPSGRGLG</sequence>
<dbReference type="CDD" id="cd03191">
    <property type="entry name" value="GST_C_Zeta"/>
    <property type="match status" value="1"/>
</dbReference>
<dbReference type="InterPro" id="IPR034333">
    <property type="entry name" value="GST_Zeta_N"/>
</dbReference>
<dbReference type="PANTHER" id="PTHR42673:SF21">
    <property type="entry name" value="GLUTATHIONE S-TRANSFERASE YFCF"/>
    <property type="match status" value="1"/>
</dbReference>
<reference evidence="5 6" key="1">
    <citation type="submission" date="2018-12" db="EMBL/GenBank/DDBJ databases">
        <title>Dyella dinghuensis sp. nov. DHOA06 and Dyella choica sp. nov. 4M-K27, isolated from forest soil.</title>
        <authorList>
            <person name="Qiu L.-H."/>
            <person name="Gao Z.-H."/>
        </authorList>
    </citation>
    <scope>NUCLEOTIDE SEQUENCE [LARGE SCALE GENOMIC DNA]</scope>
    <source>
        <strain evidence="5 6">DHOA06</strain>
    </source>
</reference>
<dbReference type="SUPFAM" id="SSF47616">
    <property type="entry name" value="GST C-terminal domain-like"/>
    <property type="match status" value="1"/>
</dbReference>
<evidence type="ECO:0000259" key="4">
    <source>
        <dbReference type="PROSITE" id="PS50405"/>
    </source>
</evidence>
<dbReference type="PROSITE" id="PS50405">
    <property type="entry name" value="GST_CTER"/>
    <property type="match status" value="1"/>
</dbReference>
<accession>A0A3S0RTM0</accession>
<dbReference type="InterPro" id="IPR010987">
    <property type="entry name" value="Glutathione-S-Trfase_C-like"/>
</dbReference>
<dbReference type="SFLD" id="SFLDS00019">
    <property type="entry name" value="Glutathione_Transferase_(cytos"/>
    <property type="match status" value="1"/>
</dbReference>
<dbReference type="Gene3D" id="3.40.30.10">
    <property type="entry name" value="Glutaredoxin"/>
    <property type="match status" value="1"/>
</dbReference>
<dbReference type="Pfam" id="PF13410">
    <property type="entry name" value="GST_C_2"/>
    <property type="match status" value="1"/>
</dbReference>
<dbReference type="InterPro" id="IPR036249">
    <property type="entry name" value="Thioredoxin-like_sf"/>
</dbReference>
<dbReference type="GO" id="GO:0004364">
    <property type="term" value="F:glutathione transferase activity"/>
    <property type="evidence" value="ECO:0007669"/>
    <property type="project" value="TreeGrafter"/>
</dbReference>
<dbReference type="Gene3D" id="1.20.1050.10">
    <property type="match status" value="1"/>
</dbReference>
<dbReference type="InterPro" id="IPR005955">
    <property type="entry name" value="GST_Zeta"/>
</dbReference>
<dbReference type="GO" id="GO:0006749">
    <property type="term" value="P:glutathione metabolic process"/>
    <property type="evidence" value="ECO:0007669"/>
    <property type="project" value="TreeGrafter"/>
</dbReference>
<dbReference type="EMBL" id="RYZR01000005">
    <property type="protein sequence ID" value="RUL64314.1"/>
    <property type="molecule type" value="Genomic_DNA"/>
</dbReference>
<feature type="domain" description="GST C-terminal" evidence="4">
    <location>
        <begin position="91"/>
        <end position="219"/>
    </location>
</feature>
<organism evidence="5 6">
    <name type="scientific">Dyella dinghuensis</name>
    <dbReference type="NCBI Taxonomy" id="1920169"/>
    <lineage>
        <taxon>Bacteria</taxon>
        <taxon>Pseudomonadati</taxon>
        <taxon>Pseudomonadota</taxon>
        <taxon>Gammaproteobacteria</taxon>
        <taxon>Lysobacterales</taxon>
        <taxon>Rhodanobacteraceae</taxon>
        <taxon>Dyella</taxon>
    </lineage>
</organism>
<evidence type="ECO:0000256" key="1">
    <source>
        <dbReference type="ARBA" id="ARBA00010007"/>
    </source>
</evidence>
<dbReference type="GO" id="GO:0006559">
    <property type="term" value="P:L-phenylalanine catabolic process"/>
    <property type="evidence" value="ECO:0007669"/>
    <property type="project" value="TreeGrafter"/>
</dbReference>
<dbReference type="InterPro" id="IPR034330">
    <property type="entry name" value="GST_Zeta_C"/>
</dbReference>
<name>A0A3S0RTM0_9GAMM</name>
<dbReference type="Proteomes" id="UP000267077">
    <property type="component" value="Unassembled WGS sequence"/>
</dbReference>
<feature type="compositionally biased region" description="Low complexity" evidence="2">
    <location>
        <begin position="218"/>
        <end position="236"/>
    </location>
</feature>
<dbReference type="InterPro" id="IPR004045">
    <property type="entry name" value="Glutathione_S-Trfase_N"/>
</dbReference>
<proteinExistence type="inferred from homology"/>
<dbReference type="RefSeq" id="WP_126673594.1">
    <property type="nucleotide sequence ID" value="NZ_RYZR01000005.1"/>
</dbReference>
<dbReference type="InterPro" id="IPR036282">
    <property type="entry name" value="Glutathione-S-Trfase_C_sf"/>
</dbReference>
<dbReference type="NCBIfam" id="TIGR01262">
    <property type="entry name" value="maiA"/>
    <property type="match status" value="1"/>
</dbReference>
<evidence type="ECO:0000259" key="3">
    <source>
        <dbReference type="PROSITE" id="PS50404"/>
    </source>
</evidence>
<evidence type="ECO:0000313" key="5">
    <source>
        <dbReference type="EMBL" id="RUL64314.1"/>
    </source>
</evidence>
<dbReference type="SUPFAM" id="SSF52833">
    <property type="entry name" value="Thioredoxin-like"/>
    <property type="match status" value="1"/>
</dbReference>
<dbReference type="CDD" id="cd03042">
    <property type="entry name" value="GST_N_Zeta"/>
    <property type="match status" value="1"/>
</dbReference>
<feature type="domain" description="GST N-terminal" evidence="3">
    <location>
        <begin position="3"/>
        <end position="86"/>
    </location>
</feature>
<dbReference type="Pfam" id="PF13417">
    <property type="entry name" value="GST_N_3"/>
    <property type="match status" value="1"/>
</dbReference>
<dbReference type="InterPro" id="IPR040079">
    <property type="entry name" value="Glutathione_S-Trfase"/>
</dbReference>
<dbReference type="PROSITE" id="PS50404">
    <property type="entry name" value="GST_NTER"/>
    <property type="match status" value="1"/>
</dbReference>
<feature type="region of interest" description="Disordered" evidence="2">
    <location>
        <begin position="210"/>
        <end position="236"/>
    </location>
</feature>
<comment type="caution">
    <text evidence="5">The sequence shown here is derived from an EMBL/GenBank/DDBJ whole genome shotgun (WGS) entry which is preliminary data.</text>
</comment>
<dbReference type="GO" id="GO:0016034">
    <property type="term" value="F:maleylacetoacetate isomerase activity"/>
    <property type="evidence" value="ECO:0007669"/>
    <property type="project" value="UniProtKB-EC"/>
</dbReference>
<evidence type="ECO:0000256" key="2">
    <source>
        <dbReference type="SAM" id="MobiDB-lite"/>
    </source>
</evidence>
<dbReference type="FunFam" id="1.20.1050.10:FF:000010">
    <property type="entry name" value="Maleylacetoacetate isomerase isoform 1"/>
    <property type="match status" value="1"/>
</dbReference>